<feature type="region of interest" description="Disordered" evidence="5">
    <location>
        <begin position="1"/>
        <end position="58"/>
    </location>
</feature>
<evidence type="ECO:0000256" key="1">
    <source>
        <dbReference type="ARBA" id="ARBA00008655"/>
    </source>
</evidence>
<dbReference type="NCBIfam" id="TIGR00530">
    <property type="entry name" value="AGP_acyltrn"/>
    <property type="match status" value="1"/>
</dbReference>
<feature type="compositionally biased region" description="Polar residues" evidence="5">
    <location>
        <begin position="196"/>
        <end position="222"/>
    </location>
</feature>
<evidence type="ECO:0000313" key="9">
    <source>
        <dbReference type="Proteomes" id="UP001219567"/>
    </source>
</evidence>
<keyword evidence="6" id="KW-1133">Transmembrane helix</keyword>
<dbReference type="InterPro" id="IPR000210">
    <property type="entry name" value="BTB/POZ_dom"/>
</dbReference>
<evidence type="ECO:0000259" key="7">
    <source>
        <dbReference type="SMART" id="SM00563"/>
    </source>
</evidence>
<feature type="compositionally biased region" description="Polar residues" evidence="5">
    <location>
        <begin position="250"/>
        <end position="260"/>
    </location>
</feature>
<keyword evidence="4" id="KW-0443">Lipid metabolism</keyword>
<feature type="compositionally biased region" description="Low complexity" evidence="5">
    <location>
        <begin position="261"/>
        <end position="286"/>
    </location>
</feature>
<dbReference type="Proteomes" id="UP001219567">
    <property type="component" value="Chromosome 2"/>
</dbReference>
<accession>A0AAJ6CG60</accession>
<comment type="catalytic activity">
    <reaction evidence="4">
        <text>a 1-acyl-sn-glycero-3-phosphate + an acyl-CoA = a 1,2-diacyl-sn-glycero-3-phosphate + CoA</text>
        <dbReference type="Rhea" id="RHEA:19709"/>
        <dbReference type="ChEBI" id="CHEBI:57287"/>
        <dbReference type="ChEBI" id="CHEBI:57970"/>
        <dbReference type="ChEBI" id="CHEBI:58342"/>
        <dbReference type="ChEBI" id="CHEBI:58608"/>
        <dbReference type="EC" id="2.3.1.51"/>
    </reaction>
</comment>
<dbReference type="PANTHER" id="PTHR10434">
    <property type="entry name" value="1-ACYL-SN-GLYCEROL-3-PHOSPHATE ACYLTRANSFERASE"/>
    <property type="match status" value="1"/>
</dbReference>
<dbReference type="InterPro" id="IPR002123">
    <property type="entry name" value="Plipid/glycerol_acylTrfase"/>
</dbReference>
<evidence type="ECO:0000256" key="5">
    <source>
        <dbReference type="SAM" id="MobiDB-lite"/>
    </source>
</evidence>
<gene>
    <name evidence="8" type="primary">SLC1_2</name>
    <name evidence="8" type="ORF">MYAM1_001762</name>
</gene>
<protein>
    <recommendedName>
        <fullName evidence="4">1-acyl-sn-glycerol-3-phosphate acyltransferase</fullName>
        <ecNumber evidence="4">2.3.1.51</ecNumber>
    </recommendedName>
</protein>
<evidence type="ECO:0000256" key="2">
    <source>
        <dbReference type="ARBA" id="ARBA00022679"/>
    </source>
</evidence>
<evidence type="ECO:0000256" key="4">
    <source>
        <dbReference type="RuleBase" id="RU361267"/>
    </source>
</evidence>
<dbReference type="InterPro" id="IPR011333">
    <property type="entry name" value="SKP1/BTB/POZ_sf"/>
</dbReference>
<feature type="compositionally biased region" description="Polar residues" evidence="5">
    <location>
        <begin position="287"/>
        <end position="298"/>
    </location>
</feature>
<feature type="compositionally biased region" description="Low complexity" evidence="5">
    <location>
        <begin position="223"/>
        <end position="233"/>
    </location>
</feature>
<keyword evidence="9" id="KW-1185">Reference proteome</keyword>
<dbReference type="Pfam" id="PF00651">
    <property type="entry name" value="BTB"/>
    <property type="match status" value="1"/>
</dbReference>
<keyword evidence="4" id="KW-1208">Phospholipid metabolism</keyword>
<dbReference type="SUPFAM" id="SSF69593">
    <property type="entry name" value="Glycerol-3-phosphate (1)-acyltransferase"/>
    <property type="match status" value="1"/>
</dbReference>
<dbReference type="CDD" id="cd07989">
    <property type="entry name" value="LPLAT_AGPAT-like"/>
    <property type="match status" value="1"/>
</dbReference>
<feature type="region of interest" description="Disordered" evidence="5">
    <location>
        <begin position="357"/>
        <end position="410"/>
    </location>
</feature>
<feature type="compositionally biased region" description="Polar residues" evidence="5">
    <location>
        <begin position="923"/>
        <end position="964"/>
    </location>
</feature>
<keyword evidence="4" id="KW-0594">Phospholipid biosynthesis</keyword>
<keyword evidence="6" id="KW-0472">Membrane</keyword>
<keyword evidence="3 4" id="KW-0012">Acyltransferase</keyword>
<comment type="similarity">
    <text evidence="1 4">Belongs to the 1-acyl-sn-glycerol-3-phosphate acyltransferase family.</text>
</comment>
<feature type="compositionally biased region" description="Basic and acidic residues" evidence="5">
    <location>
        <begin position="967"/>
        <end position="978"/>
    </location>
</feature>
<keyword evidence="2 4" id="KW-0808">Transferase</keyword>
<dbReference type="GO" id="GO:0005783">
    <property type="term" value="C:endoplasmic reticulum"/>
    <property type="evidence" value="ECO:0007669"/>
    <property type="project" value="TreeGrafter"/>
</dbReference>
<feature type="compositionally biased region" description="Low complexity" evidence="5">
    <location>
        <begin position="299"/>
        <end position="314"/>
    </location>
</feature>
<feature type="transmembrane region" description="Helical" evidence="6">
    <location>
        <begin position="1063"/>
        <end position="1088"/>
    </location>
</feature>
<feature type="domain" description="Phospholipid/glycerol acyltransferase" evidence="7">
    <location>
        <begin position="1131"/>
        <end position="1248"/>
    </location>
</feature>
<feature type="region of interest" description="Disordered" evidence="5">
    <location>
        <begin position="77"/>
        <end position="110"/>
    </location>
</feature>
<dbReference type="EMBL" id="CP119944">
    <property type="protein sequence ID" value="WFC99027.1"/>
    <property type="molecule type" value="Genomic_DNA"/>
</dbReference>
<name>A0AAJ6CG60_9BASI</name>
<feature type="region of interest" description="Disordered" evidence="5">
    <location>
        <begin position="145"/>
        <end position="233"/>
    </location>
</feature>
<dbReference type="InterPro" id="IPR004552">
    <property type="entry name" value="AGP_acyltrans"/>
</dbReference>
<proteinExistence type="inferred from homology"/>
<feature type="region of interest" description="Disordered" evidence="5">
    <location>
        <begin position="908"/>
        <end position="992"/>
    </location>
</feature>
<dbReference type="Gene3D" id="3.30.710.10">
    <property type="entry name" value="Potassium Channel Kv1.1, Chain A"/>
    <property type="match status" value="1"/>
</dbReference>
<dbReference type="SMART" id="SM00563">
    <property type="entry name" value="PlsC"/>
    <property type="match status" value="1"/>
</dbReference>
<evidence type="ECO:0000256" key="6">
    <source>
        <dbReference type="SAM" id="Phobius"/>
    </source>
</evidence>
<keyword evidence="6" id="KW-0812">Transmembrane</keyword>
<evidence type="ECO:0000313" key="8">
    <source>
        <dbReference type="EMBL" id="WFC99027.1"/>
    </source>
</evidence>
<dbReference type="GO" id="GO:0006654">
    <property type="term" value="P:phosphatidic acid biosynthetic process"/>
    <property type="evidence" value="ECO:0007669"/>
    <property type="project" value="TreeGrafter"/>
</dbReference>
<dbReference type="SUPFAM" id="SSF54695">
    <property type="entry name" value="POZ domain"/>
    <property type="match status" value="1"/>
</dbReference>
<reference evidence="8 9" key="1">
    <citation type="submission" date="2023-03" db="EMBL/GenBank/DDBJ databases">
        <title>Mating type loci evolution in Malassezia.</title>
        <authorList>
            <person name="Coelho M.A."/>
        </authorList>
    </citation>
    <scope>NUCLEOTIDE SEQUENCE [LARGE SCALE GENOMIC DNA]</scope>
    <source>
        <strain evidence="8 9">CBS 9725</strain>
    </source>
</reference>
<dbReference type="EC" id="2.3.1.51" evidence="4"/>
<comment type="domain">
    <text evidence="4">The HXXXXD motif is essential for acyltransferase activity and may constitute the binding site for the phosphate moiety of the glycerol-3-phosphate.</text>
</comment>
<organism evidence="8 9">
    <name type="scientific">Malassezia yamatoensis</name>
    <dbReference type="NCBI Taxonomy" id="253288"/>
    <lineage>
        <taxon>Eukaryota</taxon>
        <taxon>Fungi</taxon>
        <taxon>Dikarya</taxon>
        <taxon>Basidiomycota</taxon>
        <taxon>Ustilaginomycotina</taxon>
        <taxon>Malasseziomycetes</taxon>
        <taxon>Malasseziales</taxon>
        <taxon>Malasseziaceae</taxon>
        <taxon>Malassezia</taxon>
    </lineage>
</organism>
<feature type="region of interest" description="Disordered" evidence="5">
    <location>
        <begin position="250"/>
        <end position="314"/>
    </location>
</feature>
<evidence type="ECO:0000256" key="3">
    <source>
        <dbReference type="ARBA" id="ARBA00023315"/>
    </source>
</evidence>
<dbReference type="GO" id="GO:0003841">
    <property type="term" value="F:1-acylglycerol-3-phosphate O-acyltransferase activity"/>
    <property type="evidence" value="ECO:0007669"/>
    <property type="project" value="UniProtKB-UniRule"/>
</dbReference>
<sequence>MREGPTSATPLHGPRQMHTSRGLNRAAERAADRRRTSRSTSPSETMTESDNDSDSQELILPTDLREIRMRAAVARRAQSHSNMQQETHARATRVEPASIVNGSNADRPARALPRVPTNVAQQPHSSRQLSSTMSVSHLLNARLRETAPRRSSHDAQMPTSWSSEPANGRPAPALTPSPELPQPRLWGLGAAITEPGRSSSLSNTNQAETRSNDSNTYHQQPDTSQTQATQNAQASLHAEFQNTLESLGITSDSASGQTEDASSSQAANPANSASVTQTSTASAQQAEPVSSAHQTSELDSSAPTPTASTTTSIAPDDQQQLSAAQALARLPGSGAAAASGRNAAINSARREDRELPGAFPMVTSPVPAQGLTLATTTNSSRMPQTRRESRRERRRNQPNNTLLAALSTPATGPGNLLPSLYGYFSDEPAPTALRPAGVSYGANGNARMQNWRSASNMNSSDNQATDETIGRMHPGLMERILASGPSISNLHPVETSLIMSPGAGARATAAQLRKSEVQPGSVAFPAGSLSELSLTSQSRRRDAQLSRKFEENTMLSFSWTIEQASIFANQVVHGQDKHEAWSMYPLFGDEQWRLELTRTVVEGCDALTLHLTCLTMMRIAFHAELPTQVMIGIRTPQQLHRAPSMLTSDYVWREFVSFRFDGHNDTLSFSHFPDLVNLCKETPIGEQDALELVVQIAAGPSILPEHNKERALDMRLPFETPSSVQVPRTLLTALANLVDDAGTGDLMILVREKGLQQRPTEELASSVGLKTFVHPWPTGTPPPLSMDDLEPEVYVRDRVLWAHASVLRARSEFFDTMLDSNFSESAQHDAGGHAFGQTWRRPYRILRIPDADYVTLYWFLRYLYTEEVQLLSSEDIQAVILDDHWILGQEGTSNRPDWKWRAVGSSVDDDSFSSISPGGLGDTSMQRNPQSRTPLMTSATTNPTLTDLQSGRNVEITTNAQNGTPECKPKTMQRERSRSSTSAYASDPHPHPPMLSVPPASALALYRLAHRYNIPALCDLTTSHIIAQLTPKNATNYLLCTALFDQLQYAVQHYISYSRQVRYYFNAALYILALGLSSFVGVLFPLAFGLFGQRYNTNVAVARTFYAMSSRMFGITVKIVEGEQYLSQRPSILMGNHQSFLDILYLGVIMPQHSVIMAKKELRWAPILGQFMMLGGSVFIDRKSRESAVRTMKEAGKTMRKNDLALFAFPEGTRSHSDKPMLLPFKKGIFHLAIETQLPITPIVCENYHHLYDSKSRFEGGEIRVAVLPPVSTQGLTIKDTDALIKQVYDMMLTRLKQFDEDSDADKVLADYRLSQKSTHGIAGLMARL</sequence>
<dbReference type="CDD" id="cd18186">
    <property type="entry name" value="BTB_POZ_ZBTB_KLHL-like"/>
    <property type="match status" value="1"/>
</dbReference>
<dbReference type="GO" id="GO:0016020">
    <property type="term" value="C:membrane"/>
    <property type="evidence" value="ECO:0007669"/>
    <property type="project" value="InterPro"/>
</dbReference>
<dbReference type="Pfam" id="PF01553">
    <property type="entry name" value="Acyltransferase"/>
    <property type="match status" value="1"/>
</dbReference>
<dbReference type="PANTHER" id="PTHR10434:SF11">
    <property type="entry name" value="1-ACYL-SN-GLYCEROL-3-PHOSPHATE ACYLTRANSFERASE"/>
    <property type="match status" value="1"/>
</dbReference>
<keyword evidence="4" id="KW-0444">Lipid biosynthesis</keyword>